<keyword evidence="2" id="KW-1185">Reference proteome</keyword>
<keyword evidence="1" id="KW-0548">Nucleotidyltransferase</keyword>
<dbReference type="OrthoDB" id="1742485at2759"/>
<evidence type="ECO:0000313" key="2">
    <source>
        <dbReference type="Proteomes" id="UP000325315"/>
    </source>
</evidence>
<proteinExistence type="predicted"/>
<name>A0A5B6VSU3_9ROSI</name>
<keyword evidence="1" id="KW-0808">Transferase</keyword>
<dbReference type="GO" id="GO:0003964">
    <property type="term" value="F:RNA-directed DNA polymerase activity"/>
    <property type="evidence" value="ECO:0007669"/>
    <property type="project" value="UniProtKB-KW"/>
</dbReference>
<dbReference type="PANTHER" id="PTHR33116:SF75">
    <property type="entry name" value="RIBONUCLEASE H PROTEIN"/>
    <property type="match status" value="1"/>
</dbReference>
<gene>
    <name evidence="1" type="ORF">EPI10_022976</name>
</gene>
<accession>A0A5B6VSU3</accession>
<dbReference type="EMBL" id="SMMG02000005">
    <property type="protein sequence ID" value="KAA3472499.1"/>
    <property type="molecule type" value="Genomic_DNA"/>
</dbReference>
<dbReference type="Proteomes" id="UP000325315">
    <property type="component" value="Unassembled WGS sequence"/>
</dbReference>
<protein>
    <submittedName>
        <fullName evidence="1">LINE-1 reverse transcriptase isogeny</fullName>
    </submittedName>
</protein>
<keyword evidence="1" id="KW-0695">RNA-directed DNA polymerase</keyword>
<dbReference type="PANTHER" id="PTHR33116">
    <property type="entry name" value="REVERSE TRANSCRIPTASE ZINC-BINDING DOMAIN-CONTAINING PROTEIN-RELATED-RELATED"/>
    <property type="match status" value="1"/>
</dbReference>
<organism evidence="1 2">
    <name type="scientific">Gossypium australe</name>
    <dbReference type="NCBI Taxonomy" id="47621"/>
    <lineage>
        <taxon>Eukaryota</taxon>
        <taxon>Viridiplantae</taxon>
        <taxon>Streptophyta</taxon>
        <taxon>Embryophyta</taxon>
        <taxon>Tracheophyta</taxon>
        <taxon>Spermatophyta</taxon>
        <taxon>Magnoliopsida</taxon>
        <taxon>eudicotyledons</taxon>
        <taxon>Gunneridae</taxon>
        <taxon>Pentapetalae</taxon>
        <taxon>rosids</taxon>
        <taxon>malvids</taxon>
        <taxon>Malvales</taxon>
        <taxon>Malvaceae</taxon>
        <taxon>Malvoideae</taxon>
        <taxon>Gossypium</taxon>
    </lineage>
</organism>
<sequence length="65" mass="7416">MSWAARELVIIVKKIDKIRRNFLWDCFDGKRKMAKVCWNHICSPKEKGGAGVVNLTIKNKALSAK</sequence>
<dbReference type="AlphaFoldDB" id="A0A5B6VSU3"/>
<evidence type="ECO:0000313" key="1">
    <source>
        <dbReference type="EMBL" id="KAA3472499.1"/>
    </source>
</evidence>
<reference evidence="2" key="1">
    <citation type="journal article" date="2019" name="Plant Biotechnol. J.">
        <title>Genome sequencing of the Australian wild diploid species Gossypium australe highlights disease resistance and delayed gland morphogenesis.</title>
        <authorList>
            <person name="Cai Y."/>
            <person name="Cai X."/>
            <person name="Wang Q."/>
            <person name="Wang P."/>
            <person name="Zhang Y."/>
            <person name="Cai C."/>
            <person name="Xu Y."/>
            <person name="Wang K."/>
            <person name="Zhou Z."/>
            <person name="Wang C."/>
            <person name="Geng S."/>
            <person name="Li B."/>
            <person name="Dong Q."/>
            <person name="Hou Y."/>
            <person name="Wang H."/>
            <person name="Ai P."/>
            <person name="Liu Z."/>
            <person name="Yi F."/>
            <person name="Sun M."/>
            <person name="An G."/>
            <person name="Cheng J."/>
            <person name="Zhang Y."/>
            <person name="Shi Q."/>
            <person name="Xie Y."/>
            <person name="Shi X."/>
            <person name="Chang Y."/>
            <person name="Huang F."/>
            <person name="Chen Y."/>
            <person name="Hong S."/>
            <person name="Mi L."/>
            <person name="Sun Q."/>
            <person name="Zhang L."/>
            <person name="Zhou B."/>
            <person name="Peng R."/>
            <person name="Zhang X."/>
            <person name="Liu F."/>
        </authorList>
    </citation>
    <scope>NUCLEOTIDE SEQUENCE [LARGE SCALE GENOMIC DNA]</scope>
    <source>
        <strain evidence="2">cv. PA1801</strain>
    </source>
</reference>
<comment type="caution">
    <text evidence="1">The sequence shown here is derived from an EMBL/GenBank/DDBJ whole genome shotgun (WGS) entry which is preliminary data.</text>
</comment>